<feature type="modified residue" description="4-aspartylphosphate" evidence="8">
    <location>
        <position position="58"/>
    </location>
</feature>
<dbReference type="FunFam" id="3.40.50.2300:FF:000001">
    <property type="entry name" value="DNA-binding response regulator PhoB"/>
    <property type="match status" value="1"/>
</dbReference>
<evidence type="ECO:0000259" key="11">
    <source>
        <dbReference type="PROSITE" id="PS51755"/>
    </source>
</evidence>
<evidence type="ECO:0000256" key="7">
    <source>
        <dbReference type="ARBA" id="ARBA00024735"/>
    </source>
</evidence>
<dbReference type="Gene3D" id="3.40.50.2300">
    <property type="match status" value="1"/>
</dbReference>
<evidence type="ECO:0000313" key="12">
    <source>
        <dbReference type="EMBL" id="SLM30050.1"/>
    </source>
</evidence>
<dbReference type="CDD" id="cd00383">
    <property type="entry name" value="trans_reg_C"/>
    <property type="match status" value="1"/>
</dbReference>
<dbReference type="STRING" id="1246637.MTBBW1_2090014"/>
<reference evidence="12 13" key="1">
    <citation type="submission" date="2017-03" db="EMBL/GenBank/DDBJ databases">
        <authorList>
            <person name="Afonso C.L."/>
            <person name="Miller P.J."/>
            <person name="Scott M.A."/>
            <person name="Spackman E."/>
            <person name="Goraichik I."/>
            <person name="Dimitrov K.M."/>
            <person name="Suarez D.L."/>
            <person name="Swayne D.E."/>
        </authorList>
    </citation>
    <scope>NUCLEOTIDE SEQUENCE [LARGE SCALE GENOMIC DNA]</scope>
    <source>
        <strain evidence="12">PRJEB14757</strain>
    </source>
</reference>
<evidence type="ECO:0000256" key="5">
    <source>
        <dbReference type="ARBA" id="ARBA00023125"/>
    </source>
</evidence>
<dbReference type="PROSITE" id="PS51755">
    <property type="entry name" value="OMPR_PHOB"/>
    <property type="match status" value="1"/>
</dbReference>
<dbReference type="Pfam" id="PF00486">
    <property type="entry name" value="Trans_reg_C"/>
    <property type="match status" value="1"/>
</dbReference>
<dbReference type="InterPro" id="IPR036388">
    <property type="entry name" value="WH-like_DNA-bd_sf"/>
</dbReference>
<dbReference type="EMBL" id="FWEV01000123">
    <property type="protein sequence ID" value="SLM30050.1"/>
    <property type="molecule type" value="Genomic_DNA"/>
</dbReference>
<evidence type="ECO:0000259" key="10">
    <source>
        <dbReference type="PROSITE" id="PS50110"/>
    </source>
</evidence>
<evidence type="ECO:0000256" key="8">
    <source>
        <dbReference type="PROSITE-ProRule" id="PRU00169"/>
    </source>
</evidence>
<keyword evidence="2 8" id="KW-0597">Phosphoprotein</keyword>
<evidence type="ECO:0000256" key="9">
    <source>
        <dbReference type="PROSITE-ProRule" id="PRU01091"/>
    </source>
</evidence>
<dbReference type="SMART" id="SM00862">
    <property type="entry name" value="Trans_reg_C"/>
    <property type="match status" value="1"/>
</dbReference>
<feature type="DNA-binding region" description="OmpR/PhoB-type" evidence="9">
    <location>
        <begin position="131"/>
        <end position="231"/>
    </location>
</feature>
<keyword evidence="6" id="KW-0804">Transcription</keyword>
<comment type="function">
    <text evidence="7">This protein is a positive regulator for the phosphate regulon. Transcription of this operon is positively regulated by PhoB and PhoR when phosphate is limited.</text>
</comment>
<evidence type="ECO:0000256" key="2">
    <source>
        <dbReference type="ARBA" id="ARBA00022553"/>
    </source>
</evidence>
<dbReference type="PROSITE" id="PS50110">
    <property type="entry name" value="RESPONSE_REGULATORY"/>
    <property type="match status" value="1"/>
</dbReference>
<dbReference type="RefSeq" id="WP_080807401.1">
    <property type="nucleotide sequence ID" value="NZ_LT828557.1"/>
</dbReference>
<dbReference type="GO" id="GO:0005829">
    <property type="term" value="C:cytosol"/>
    <property type="evidence" value="ECO:0007669"/>
    <property type="project" value="TreeGrafter"/>
</dbReference>
<dbReference type="GO" id="GO:0000976">
    <property type="term" value="F:transcription cis-regulatory region binding"/>
    <property type="evidence" value="ECO:0007669"/>
    <property type="project" value="TreeGrafter"/>
</dbReference>
<dbReference type="PANTHER" id="PTHR48111:SF40">
    <property type="entry name" value="PHOSPHATE REGULON TRANSCRIPTIONAL REGULATORY PROTEIN PHOB"/>
    <property type="match status" value="1"/>
</dbReference>
<dbReference type="GO" id="GO:0000156">
    <property type="term" value="F:phosphorelay response regulator activity"/>
    <property type="evidence" value="ECO:0007669"/>
    <property type="project" value="TreeGrafter"/>
</dbReference>
<dbReference type="GO" id="GO:0032993">
    <property type="term" value="C:protein-DNA complex"/>
    <property type="evidence" value="ECO:0007669"/>
    <property type="project" value="TreeGrafter"/>
</dbReference>
<dbReference type="Pfam" id="PF00072">
    <property type="entry name" value="Response_reg"/>
    <property type="match status" value="1"/>
</dbReference>
<dbReference type="AlphaFoldDB" id="A0A1W1HC40"/>
<proteinExistence type="predicted"/>
<dbReference type="SUPFAM" id="SSF46894">
    <property type="entry name" value="C-terminal effector domain of the bipartite response regulators"/>
    <property type="match status" value="1"/>
</dbReference>
<dbReference type="Gene3D" id="6.10.250.690">
    <property type="match status" value="1"/>
</dbReference>
<dbReference type="SUPFAM" id="SSF52172">
    <property type="entry name" value="CheY-like"/>
    <property type="match status" value="1"/>
</dbReference>
<protein>
    <recommendedName>
        <fullName evidence="1">Phosphate regulon transcriptional regulatory protein PhoB</fullName>
    </recommendedName>
</protein>
<feature type="domain" description="Response regulatory" evidence="10">
    <location>
        <begin position="9"/>
        <end position="122"/>
    </location>
</feature>
<dbReference type="InterPro" id="IPR039420">
    <property type="entry name" value="WalR-like"/>
</dbReference>
<keyword evidence="4" id="KW-0805">Transcription regulation</keyword>
<organism evidence="12 13">
    <name type="scientific">Desulfamplus magnetovallimortis</name>
    <dbReference type="NCBI Taxonomy" id="1246637"/>
    <lineage>
        <taxon>Bacteria</taxon>
        <taxon>Pseudomonadati</taxon>
        <taxon>Thermodesulfobacteriota</taxon>
        <taxon>Desulfobacteria</taxon>
        <taxon>Desulfobacterales</taxon>
        <taxon>Desulfobacteraceae</taxon>
        <taxon>Desulfamplus</taxon>
    </lineage>
</organism>
<keyword evidence="13" id="KW-1185">Reference proteome</keyword>
<keyword evidence="5 9" id="KW-0238">DNA-binding</keyword>
<dbReference type="InterPro" id="IPR001867">
    <property type="entry name" value="OmpR/PhoB-type_DNA-bd"/>
</dbReference>
<dbReference type="InterPro" id="IPR001789">
    <property type="entry name" value="Sig_transdc_resp-reg_receiver"/>
</dbReference>
<dbReference type="GO" id="GO:0006355">
    <property type="term" value="P:regulation of DNA-templated transcription"/>
    <property type="evidence" value="ECO:0007669"/>
    <property type="project" value="InterPro"/>
</dbReference>
<dbReference type="SMART" id="SM00448">
    <property type="entry name" value="REC"/>
    <property type="match status" value="1"/>
</dbReference>
<dbReference type="FunFam" id="1.10.10.10:FF:000018">
    <property type="entry name" value="DNA-binding response regulator ResD"/>
    <property type="match status" value="1"/>
</dbReference>
<accession>A0A1W1HC40</accession>
<dbReference type="OrthoDB" id="368799at2"/>
<gene>
    <name evidence="12" type="primary">ycf</name>
    <name evidence="12" type="ORF">MTBBW1_2090014</name>
</gene>
<evidence type="ECO:0000256" key="1">
    <source>
        <dbReference type="ARBA" id="ARBA00013332"/>
    </source>
</evidence>
<name>A0A1W1HC40_9BACT</name>
<evidence type="ECO:0000256" key="3">
    <source>
        <dbReference type="ARBA" id="ARBA00023012"/>
    </source>
</evidence>
<dbReference type="Gene3D" id="1.10.10.10">
    <property type="entry name" value="Winged helix-like DNA-binding domain superfamily/Winged helix DNA-binding domain"/>
    <property type="match status" value="1"/>
</dbReference>
<sequence length="231" mass="26353">MGKNKHKQLILVIDDDPDIIQTIKGNLVLDGYDVICALDGRHGIEMSRSKNPDLIVLDLNLPDIDGIKVCEIIRRELDTPIIMLSARDAVSDKVLGLQCGSDDYMVKPFNYLELSARIKAVLQRISRTMLRNKQSFKGLTVDFKSRKVTLGEKSVKLTKTEFELLELFISYPGETLSRDFIQKQIWLDSQLYTHSRALDVHIQRLRKKIEEQPESPSYIVTVAGVGYKFMV</sequence>
<feature type="domain" description="OmpR/PhoB-type" evidence="11">
    <location>
        <begin position="131"/>
        <end position="231"/>
    </location>
</feature>
<dbReference type="PANTHER" id="PTHR48111">
    <property type="entry name" value="REGULATOR OF RPOS"/>
    <property type="match status" value="1"/>
</dbReference>
<dbReference type="InterPro" id="IPR016032">
    <property type="entry name" value="Sig_transdc_resp-reg_C-effctor"/>
</dbReference>
<evidence type="ECO:0000256" key="4">
    <source>
        <dbReference type="ARBA" id="ARBA00023015"/>
    </source>
</evidence>
<evidence type="ECO:0000256" key="6">
    <source>
        <dbReference type="ARBA" id="ARBA00023163"/>
    </source>
</evidence>
<keyword evidence="3" id="KW-0902">Two-component regulatory system</keyword>
<dbReference type="InterPro" id="IPR011006">
    <property type="entry name" value="CheY-like_superfamily"/>
</dbReference>
<evidence type="ECO:0000313" key="13">
    <source>
        <dbReference type="Proteomes" id="UP000191931"/>
    </source>
</evidence>
<dbReference type="Proteomes" id="UP000191931">
    <property type="component" value="Unassembled WGS sequence"/>
</dbReference>